<gene>
    <name evidence="2" type="ORF">LSALG_LOCUS2518</name>
</gene>
<accession>A0AA35VF67</accession>
<proteinExistence type="predicted"/>
<evidence type="ECO:0000313" key="2">
    <source>
        <dbReference type="EMBL" id="CAI9261742.1"/>
    </source>
</evidence>
<keyword evidence="3" id="KW-1185">Reference proteome</keyword>
<protein>
    <submittedName>
        <fullName evidence="2">Uncharacterized protein</fullName>
    </submittedName>
</protein>
<feature type="region of interest" description="Disordered" evidence="1">
    <location>
        <begin position="223"/>
        <end position="254"/>
    </location>
</feature>
<reference evidence="2" key="1">
    <citation type="submission" date="2023-04" db="EMBL/GenBank/DDBJ databases">
        <authorList>
            <person name="Vijverberg K."/>
            <person name="Xiong W."/>
            <person name="Schranz E."/>
        </authorList>
    </citation>
    <scope>NUCLEOTIDE SEQUENCE</scope>
</reference>
<dbReference type="AlphaFoldDB" id="A0AA35VF67"/>
<evidence type="ECO:0000256" key="1">
    <source>
        <dbReference type="SAM" id="MobiDB-lite"/>
    </source>
</evidence>
<dbReference type="EMBL" id="OX465086">
    <property type="protein sequence ID" value="CAI9261742.1"/>
    <property type="molecule type" value="Genomic_DNA"/>
</dbReference>
<feature type="compositionally biased region" description="Acidic residues" evidence="1">
    <location>
        <begin position="237"/>
        <end position="254"/>
    </location>
</feature>
<evidence type="ECO:0000313" key="3">
    <source>
        <dbReference type="Proteomes" id="UP001177003"/>
    </source>
</evidence>
<organism evidence="2 3">
    <name type="scientific">Lactuca saligna</name>
    <name type="common">Willowleaf lettuce</name>
    <dbReference type="NCBI Taxonomy" id="75948"/>
    <lineage>
        <taxon>Eukaryota</taxon>
        <taxon>Viridiplantae</taxon>
        <taxon>Streptophyta</taxon>
        <taxon>Embryophyta</taxon>
        <taxon>Tracheophyta</taxon>
        <taxon>Spermatophyta</taxon>
        <taxon>Magnoliopsida</taxon>
        <taxon>eudicotyledons</taxon>
        <taxon>Gunneridae</taxon>
        <taxon>Pentapetalae</taxon>
        <taxon>asterids</taxon>
        <taxon>campanulids</taxon>
        <taxon>Asterales</taxon>
        <taxon>Asteraceae</taxon>
        <taxon>Cichorioideae</taxon>
        <taxon>Cichorieae</taxon>
        <taxon>Lactucinae</taxon>
        <taxon>Lactuca</taxon>
    </lineage>
</organism>
<dbReference type="Proteomes" id="UP001177003">
    <property type="component" value="Chromosome 0"/>
</dbReference>
<name>A0AA35VF67_LACSI</name>
<sequence length="254" mass="29334">MAQLGPFLTRVLWDDSSLKLFVCHRRQQVVGFREVIYKKIYWEFFSTVHFDKASMRWADILVFTFRLGGIFHSYNLIELRRRLGIYTVGESGVTLWDPRKAKESTFTSPIYRLIHQLVASTICHREECDKVPSVDLSYIWCLTQIEVFLHRPFDVALYLFGVALSSIHLSRICGDHWVTCLALSYEVDTSEMVPIPIRYIASKSCTRGASLDHDFDCQGDATSRAGLSTFSLGRDTDDSEESMEENEDQYESRK</sequence>